<dbReference type="Proteomes" id="UP000199546">
    <property type="component" value="Unassembled WGS sequence"/>
</dbReference>
<evidence type="ECO:0000256" key="1">
    <source>
        <dbReference type="SAM" id="MobiDB-lite"/>
    </source>
</evidence>
<feature type="region of interest" description="Disordered" evidence="1">
    <location>
        <begin position="24"/>
        <end position="45"/>
    </location>
</feature>
<keyword evidence="3" id="KW-1185">Reference proteome</keyword>
<reference evidence="3" key="1">
    <citation type="submission" date="2016-10" db="EMBL/GenBank/DDBJ databases">
        <authorList>
            <person name="Varghese N."/>
            <person name="Submissions S."/>
        </authorList>
    </citation>
    <scope>NUCLEOTIDE SEQUENCE [LARGE SCALE GENOMIC DNA]</scope>
    <source>
        <strain evidence="3">DSM 46136</strain>
    </source>
</reference>
<organism evidence="2 3">
    <name type="scientific">Geodermatophilus amargosae</name>
    <dbReference type="NCBI Taxonomy" id="1296565"/>
    <lineage>
        <taxon>Bacteria</taxon>
        <taxon>Bacillati</taxon>
        <taxon>Actinomycetota</taxon>
        <taxon>Actinomycetes</taxon>
        <taxon>Geodermatophilales</taxon>
        <taxon>Geodermatophilaceae</taxon>
        <taxon>Geodermatophilus</taxon>
    </lineage>
</organism>
<dbReference type="AlphaFoldDB" id="A0A1I7D9I3"/>
<proteinExistence type="predicted"/>
<evidence type="ECO:0000313" key="2">
    <source>
        <dbReference type="EMBL" id="SFU08362.1"/>
    </source>
</evidence>
<dbReference type="RefSeq" id="WP_175551858.1">
    <property type="nucleotide sequence ID" value="NZ_FPBA01000041.1"/>
</dbReference>
<dbReference type="EMBL" id="FPBA01000041">
    <property type="protein sequence ID" value="SFU08362.1"/>
    <property type="molecule type" value="Genomic_DNA"/>
</dbReference>
<name>A0A1I7D9I3_9ACTN</name>
<protein>
    <submittedName>
        <fullName evidence="2">Uncharacterized protein</fullName>
    </submittedName>
</protein>
<sequence length="45" mass="4765">MIAPTYDELAAVVVGLQVRIAEQDAETSPGLAHQRVKTSPAGSMR</sequence>
<gene>
    <name evidence="2" type="ORF">SAMN05660657_05515</name>
</gene>
<accession>A0A1I7D9I3</accession>
<evidence type="ECO:0000313" key="3">
    <source>
        <dbReference type="Proteomes" id="UP000199546"/>
    </source>
</evidence>
<dbReference type="STRING" id="1296565.SAMN05660657_05515"/>